<evidence type="ECO:0000313" key="3">
    <source>
        <dbReference type="EMBL" id="MBB3939113.1"/>
    </source>
</evidence>
<dbReference type="Pfam" id="PF05443">
    <property type="entry name" value="ROS_MUCR"/>
    <property type="match status" value="1"/>
</dbReference>
<organism evidence="3 4">
    <name type="scientific">Novosphingobium fluoreni</name>
    <dbReference type="NCBI Taxonomy" id="1391222"/>
    <lineage>
        <taxon>Bacteria</taxon>
        <taxon>Pseudomonadati</taxon>
        <taxon>Pseudomonadota</taxon>
        <taxon>Alphaproteobacteria</taxon>
        <taxon>Sphingomonadales</taxon>
        <taxon>Sphingomonadaceae</taxon>
        <taxon>Novosphingobium</taxon>
    </lineage>
</organism>
<evidence type="ECO:0000313" key="4">
    <source>
        <dbReference type="Proteomes" id="UP000561459"/>
    </source>
</evidence>
<dbReference type="EMBL" id="JACIDY010000002">
    <property type="protein sequence ID" value="MBB3939113.1"/>
    <property type="molecule type" value="Genomic_DNA"/>
</dbReference>
<gene>
    <name evidence="3" type="ORF">GGR39_000753</name>
</gene>
<name>A0A7W6BWB9_9SPHN</name>
<proteinExistence type="inferred from homology"/>
<comment type="similarity">
    <text evidence="1">Belongs to the ros/MucR family.</text>
</comment>
<dbReference type="RefSeq" id="WP_183615958.1">
    <property type="nucleotide sequence ID" value="NZ_JACIDY010000002.1"/>
</dbReference>
<evidence type="ECO:0000256" key="1">
    <source>
        <dbReference type="ARBA" id="ARBA00007031"/>
    </source>
</evidence>
<comment type="caution">
    <text evidence="3">The sequence shown here is derived from an EMBL/GenBank/DDBJ whole genome shotgun (WGS) entry which is preliminary data.</text>
</comment>
<accession>A0A7W6BWB9</accession>
<dbReference type="GO" id="GO:0008270">
    <property type="term" value="F:zinc ion binding"/>
    <property type="evidence" value="ECO:0007669"/>
    <property type="project" value="InterPro"/>
</dbReference>
<protein>
    <submittedName>
        <fullName evidence="3">Putative transcriptional regulator</fullName>
    </submittedName>
</protein>
<dbReference type="InterPro" id="IPR041920">
    <property type="entry name" value="ROS/MUCR_sf"/>
</dbReference>
<dbReference type="AlphaFoldDB" id="A0A7W6BWB9"/>
<feature type="region of interest" description="Disordered" evidence="2">
    <location>
        <begin position="127"/>
        <end position="294"/>
    </location>
</feature>
<feature type="compositionally biased region" description="Polar residues" evidence="2">
    <location>
        <begin position="138"/>
        <end position="159"/>
    </location>
</feature>
<dbReference type="Proteomes" id="UP000561459">
    <property type="component" value="Unassembled WGS sequence"/>
</dbReference>
<keyword evidence="4" id="KW-1185">Reference proteome</keyword>
<dbReference type="GO" id="GO:0003677">
    <property type="term" value="F:DNA binding"/>
    <property type="evidence" value="ECO:0007669"/>
    <property type="project" value="InterPro"/>
</dbReference>
<dbReference type="Gene3D" id="1.10.10.1550">
    <property type="entry name" value="ROS/MUCR transcriptional regulator protein"/>
    <property type="match status" value="1"/>
</dbReference>
<evidence type="ECO:0000256" key="2">
    <source>
        <dbReference type="SAM" id="MobiDB-lite"/>
    </source>
</evidence>
<sequence length="294" mass="31001">MSEIESTNDVAALTVQLLSAYLANNTVASQDIAGLIRTTREALTGEQVETQPEPETFTPAVSVRKSLASPEHIISLIDGRPYKTLKRHLASHGLTPDAYRSRYNLPASYPTVAPAYADKRREVAQQLGLGRKKPEETATATLTVPQSTQTEAPSASEQRATPVAKKRAGTSAPTKAAAARRVKSKTKAAGAADSTAELPAAMQDSAAVEQSVEAAQKPKRRAKLGVFKKSDDERASAPAAQAEASPPPQGSIEDVAAAAEPAKRKSPKRMARGTASTQTDQPGARAPIEGEKSE</sequence>
<dbReference type="InterPro" id="IPR008807">
    <property type="entry name" value="ROS_MUCR"/>
</dbReference>
<reference evidence="3 4" key="1">
    <citation type="submission" date="2020-08" db="EMBL/GenBank/DDBJ databases">
        <title>Genomic Encyclopedia of Type Strains, Phase IV (KMG-IV): sequencing the most valuable type-strain genomes for metagenomic binning, comparative biology and taxonomic classification.</title>
        <authorList>
            <person name="Goeker M."/>
        </authorList>
    </citation>
    <scope>NUCLEOTIDE SEQUENCE [LARGE SCALE GENOMIC DNA]</scope>
    <source>
        <strain evidence="3 4">DSM 27568</strain>
    </source>
</reference>
<dbReference type="GO" id="GO:0006355">
    <property type="term" value="P:regulation of DNA-templated transcription"/>
    <property type="evidence" value="ECO:0007669"/>
    <property type="project" value="InterPro"/>
</dbReference>